<dbReference type="Proteomes" id="UP000596660">
    <property type="component" value="Unplaced"/>
</dbReference>
<dbReference type="CDD" id="cd00432">
    <property type="entry name" value="Ribosomal_L18_L5e"/>
    <property type="match status" value="1"/>
</dbReference>
<dbReference type="GO" id="GO:0005840">
    <property type="term" value="C:ribosome"/>
    <property type="evidence" value="ECO:0007669"/>
    <property type="project" value="UniProtKB-KW"/>
</dbReference>
<dbReference type="Pfam" id="PF00861">
    <property type="entry name" value="Ribosomal_L18p"/>
    <property type="match status" value="1"/>
</dbReference>
<dbReference type="SUPFAM" id="SSF53137">
    <property type="entry name" value="Translational machinery components"/>
    <property type="match status" value="1"/>
</dbReference>
<evidence type="ECO:0000256" key="2">
    <source>
        <dbReference type="ARBA" id="ARBA00022980"/>
    </source>
</evidence>
<protein>
    <submittedName>
        <fullName evidence="4">Uncharacterized protein</fullName>
    </submittedName>
</protein>
<reference evidence="4" key="1">
    <citation type="journal article" date="2017" name="Nature">
        <title>The genome of Chenopodium quinoa.</title>
        <authorList>
            <person name="Jarvis D.E."/>
            <person name="Ho Y.S."/>
            <person name="Lightfoot D.J."/>
            <person name="Schmoeckel S.M."/>
            <person name="Li B."/>
            <person name="Borm T.J.A."/>
            <person name="Ohyanagi H."/>
            <person name="Mineta K."/>
            <person name="Michell C.T."/>
            <person name="Saber N."/>
            <person name="Kharbatia N.M."/>
            <person name="Rupper R.R."/>
            <person name="Sharp A.R."/>
            <person name="Dally N."/>
            <person name="Boughton B.A."/>
            <person name="Woo Y.H."/>
            <person name="Gao G."/>
            <person name="Schijlen E.G.W.M."/>
            <person name="Guo X."/>
            <person name="Momin A.A."/>
            <person name="Negrao S."/>
            <person name="Al-Babili S."/>
            <person name="Gehring C."/>
            <person name="Roessner U."/>
            <person name="Jung C."/>
            <person name="Murphy K."/>
            <person name="Arold S.T."/>
            <person name="Gojobori T."/>
            <person name="van der Linden C.G."/>
            <person name="van Loo E.N."/>
            <person name="Jellen E.N."/>
            <person name="Maughan P.J."/>
            <person name="Tester M."/>
        </authorList>
    </citation>
    <scope>NUCLEOTIDE SEQUENCE [LARGE SCALE GENOMIC DNA]</scope>
    <source>
        <strain evidence="4">cv. PI 614886</strain>
    </source>
</reference>
<dbReference type="PANTHER" id="PTHR12899">
    <property type="entry name" value="39S RIBOSOMAL PROTEIN L18, MITOCHONDRIAL"/>
    <property type="match status" value="1"/>
</dbReference>
<dbReference type="GO" id="GO:1990904">
    <property type="term" value="C:ribonucleoprotein complex"/>
    <property type="evidence" value="ECO:0007669"/>
    <property type="project" value="UniProtKB-KW"/>
</dbReference>
<keyword evidence="5" id="KW-1185">Reference proteome</keyword>
<name>A0A803L7Y2_CHEQI</name>
<dbReference type="AlphaFoldDB" id="A0A803L7Y2"/>
<evidence type="ECO:0000313" key="4">
    <source>
        <dbReference type="EnsemblPlants" id="AUR62007971-RA:cds"/>
    </source>
</evidence>
<proteinExistence type="inferred from homology"/>
<dbReference type="OMA" id="NSIVNPC"/>
<dbReference type="InterPro" id="IPR005484">
    <property type="entry name" value="Ribosomal_uL18_bac/plant/anim"/>
</dbReference>
<keyword evidence="2" id="KW-0689">Ribosomal protein</keyword>
<comment type="similarity">
    <text evidence="1">Belongs to the universal ribosomal protein uL18 family.</text>
</comment>
<organism evidence="4 5">
    <name type="scientific">Chenopodium quinoa</name>
    <name type="common">Quinoa</name>
    <dbReference type="NCBI Taxonomy" id="63459"/>
    <lineage>
        <taxon>Eukaryota</taxon>
        <taxon>Viridiplantae</taxon>
        <taxon>Streptophyta</taxon>
        <taxon>Embryophyta</taxon>
        <taxon>Tracheophyta</taxon>
        <taxon>Spermatophyta</taxon>
        <taxon>Magnoliopsida</taxon>
        <taxon>eudicotyledons</taxon>
        <taxon>Gunneridae</taxon>
        <taxon>Pentapetalae</taxon>
        <taxon>Caryophyllales</taxon>
        <taxon>Chenopodiaceae</taxon>
        <taxon>Chenopodioideae</taxon>
        <taxon>Atripliceae</taxon>
        <taxon>Chenopodium</taxon>
    </lineage>
</organism>
<evidence type="ECO:0000256" key="1">
    <source>
        <dbReference type="ARBA" id="ARBA00007116"/>
    </source>
</evidence>
<keyword evidence="3" id="KW-0687">Ribonucleoprotein</keyword>
<dbReference type="GO" id="GO:0006412">
    <property type="term" value="P:translation"/>
    <property type="evidence" value="ECO:0007669"/>
    <property type="project" value="InterPro"/>
</dbReference>
<dbReference type="InterPro" id="IPR057268">
    <property type="entry name" value="Ribosomal_L18"/>
</dbReference>
<dbReference type="Gramene" id="AUR62007971-RA">
    <property type="protein sequence ID" value="AUR62007971-RA:cds"/>
    <property type="gene ID" value="AUR62007971"/>
</dbReference>
<reference evidence="4" key="2">
    <citation type="submission" date="2021-03" db="UniProtKB">
        <authorList>
            <consortium name="EnsemblPlants"/>
        </authorList>
    </citation>
    <scope>IDENTIFICATION</scope>
</reference>
<dbReference type="Gene3D" id="3.30.420.100">
    <property type="match status" value="1"/>
</dbReference>
<accession>A0A803L7Y2</accession>
<sequence length="563" mass="63594">LLFCAKPHDVSLTEKNCSSNSIVNPCSITLFNRYFSSRVCVDEGERNSYSSTLVENGNGLRNRLGGGISNMPLLCQDQPRLDSCEIEVVDLDTWSISSGLSCVSKSKQKESQLRMVGLEEVDDHLEQVEDDLDIDEIEDMRLYGSLFYKIEKSSMEFEEYKFDYHGKKLKSSTNDEKESNKKESLKCDLAQNRQKSLKVLLRRFASSNSIVNPCSITLFNRYFSSRVCVDEGERNSYSSTLVENGNGLRNHLGGGISNMPLLCQDQPRLDSREIEVVDLDTWSISSGFSSVSKSKQKESQLRMVGLEEVDDHLEQVEDDPDIDEIEDMRLYGSLFYKIEKSLMEFEEYKFDYHGKKLKSSTNDEKESKKKESLKCDLAQNRQKSLKGQDSQQASIKKPDLKDCFLVNKERLVKTIEENYVFCNYDLDGSSAGKKLRSPTFNQLTGPFHEPFCLDIHVSKGSVRACVVHRVTSKVVVVAHSISKDMKFGLGSTKSRVAATSVGTVLAQRALADDIHDVIYTPRKGDKLEGKLQLVLQSVIDNGVNVKVKLKQRNPGKPIRRHAD</sequence>
<dbReference type="GO" id="GO:0008097">
    <property type="term" value="F:5S rRNA binding"/>
    <property type="evidence" value="ECO:0007669"/>
    <property type="project" value="TreeGrafter"/>
</dbReference>
<evidence type="ECO:0000313" key="5">
    <source>
        <dbReference type="Proteomes" id="UP000596660"/>
    </source>
</evidence>
<dbReference type="EnsemblPlants" id="AUR62007971-RA">
    <property type="protein sequence ID" value="AUR62007971-RA:cds"/>
    <property type="gene ID" value="AUR62007971"/>
</dbReference>
<dbReference type="PANTHER" id="PTHR12899:SF7">
    <property type="entry name" value="EXPRESSED PROTEIN"/>
    <property type="match status" value="1"/>
</dbReference>
<dbReference type="GO" id="GO:0003735">
    <property type="term" value="F:structural constituent of ribosome"/>
    <property type="evidence" value="ECO:0007669"/>
    <property type="project" value="InterPro"/>
</dbReference>
<evidence type="ECO:0000256" key="3">
    <source>
        <dbReference type="ARBA" id="ARBA00023274"/>
    </source>
</evidence>